<dbReference type="Proteomes" id="UP000294604">
    <property type="component" value="Unassembled WGS sequence"/>
</dbReference>
<dbReference type="SUPFAM" id="SSF53474">
    <property type="entry name" value="alpha/beta-Hydrolases"/>
    <property type="match status" value="1"/>
</dbReference>
<dbReference type="EC" id="3.1.1.3" evidence="3"/>
<dbReference type="Gene3D" id="3.40.50.1820">
    <property type="entry name" value="alpha/beta hydrolase"/>
    <property type="match status" value="1"/>
</dbReference>
<dbReference type="PANTHER" id="PTHR37946">
    <property type="entry name" value="SLL1969 PROTEIN"/>
    <property type="match status" value="1"/>
</dbReference>
<keyword evidence="3" id="KW-0378">Hydrolase</keyword>
<feature type="compositionally biased region" description="Low complexity" evidence="1">
    <location>
        <begin position="598"/>
        <end position="651"/>
    </location>
</feature>
<feature type="region of interest" description="Disordered" evidence="1">
    <location>
        <begin position="1"/>
        <end position="20"/>
    </location>
</feature>
<dbReference type="InterPro" id="IPR029058">
    <property type="entry name" value="AB_hydrolase_fold"/>
</dbReference>
<feature type="compositionally biased region" description="Low complexity" evidence="1">
    <location>
        <begin position="429"/>
        <end position="441"/>
    </location>
</feature>
<sequence length="670" mass="67545">MPTASHQASGIFRNPPSQHPRADRLRVLLAASLVASLVVTDGAPAALHTTTVTPSSAPMTVTVESGFISLTSSSTSLEAEHSVSDSSPTLTITRRATVSLNPGVNGQGLDAVITSESVTPASEADKPTPGSIPIVLVHGTAENEKYWDAMKTSLHDAGMKAFTFDYGQTGFQGLVGSIGRKVGLRGFGDVEVSTQQLANEVATVVDRTGAGKVDLVGHSQGGLLIKNFVAQDKSDSVANVVLLAPSTHGTTFNGLAGNSVDINGWKPVKDAIYGAAGTLAWPSLSQQTVGSRFLEKLNKLPDTKPGVDYLVVSTKDDVVATPYKSQFITAAPGSTAVNIEAHSLPGVPRDGVVDHGLNTGDVISAVTNYLKSSQSAQRSADQVKANPGTTLTRDGDTTTVSEGGKVIATVDNRSDAQQNTAKQSRESTGKVATGTTVTTPSGATLEVAGRDVTLKRNGQSVSVSETHGVTVANSPAAEQSSSTKSSPQPDHPATAGQDTTDKSSAAGGDTKAGQSPGKPDADKKPSAHKTVGITPKIGIGGNGIAGHGGTTAGGRPADHPGGPTTDSESTKTAKTSTAAEKNGTTPTSAGTGARTPNGSPERASSSSSVGGQHSSAPKDGASTSGSTGSRSVSGVSDSKPGHSDASSSSGAGDHKKSTTGPSREHSAGDS</sequence>
<protein>
    <submittedName>
        <fullName evidence="3">Lipase</fullName>
        <ecNumber evidence="3">3.1.1.3</ecNumber>
    </submittedName>
</protein>
<feature type="domain" description="AB hydrolase-1" evidence="2">
    <location>
        <begin position="133"/>
        <end position="246"/>
    </location>
</feature>
<dbReference type="AlphaFoldDB" id="A0A4R8SRS6"/>
<dbReference type="PANTHER" id="PTHR37946:SF1">
    <property type="entry name" value="SLL1969 PROTEIN"/>
    <property type="match status" value="1"/>
</dbReference>
<dbReference type="Pfam" id="PF00561">
    <property type="entry name" value="Abhydrolase_1"/>
    <property type="match status" value="1"/>
</dbReference>
<comment type="caution">
    <text evidence="3">The sequence shown here is derived from an EMBL/GenBank/DDBJ whole genome shotgun (WGS) entry which is preliminary data.</text>
</comment>
<dbReference type="STRING" id="404941.GCA_002013645_01869"/>
<name>A0A4R8SRS6_9MYCO</name>
<feature type="compositionally biased region" description="Polar residues" evidence="1">
    <location>
        <begin position="456"/>
        <end position="488"/>
    </location>
</feature>
<dbReference type="GO" id="GO:0004806">
    <property type="term" value="F:triacylglycerol lipase activity"/>
    <property type="evidence" value="ECO:0007669"/>
    <property type="project" value="UniProtKB-EC"/>
</dbReference>
<feature type="compositionally biased region" description="Basic and acidic residues" evidence="1">
    <location>
        <begin position="652"/>
        <end position="670"/>
    </location>
</feature>
<evidence type="ECO:0000313" key="3">
    <source>
        <dbReference type="EMBL" id="TEA02468.1"/>
    </source>
</evidence>
<feature type="compositionally biased region" description="Polar residues" evidence="1">
    <location>
        <begin position="582"/>
        <end position="597"/>
    </location>
</feature>
<dbReference type="InterPro" id="IPR000073">
    <property type="entry name" value="AB_hydrolase_1"/>
</dbReference>
<feature type="compositionally biased region" description="Gly residues" evidence="1">
    <location>
        <begin position="538"/>
        <end position="552"/>
    </location>
</feature>
<evidence type="ECO:0000256" key="1">
    <source>
        <dbReference type="SAM" id="MobiDB-lite"/>
    </source>
</evidence>
<feature type="region of interest" description="Disordered" evidence="1">
    <location>
        <begin position="412"/>
        <end position="441"/>
    </location>
</feature>
<dbReference type="EMBL" id="PECL01000010">
    <property type="protein sequence ID" value="TEA02468.1"/>
    <property type="molecule type" value="Genomic_DNA"/>
</dbReference>
<feature type="compositionally biased region" description="Low complexity" evidence="1">
    <location>
        <begin position="564"/>
        <end position="581"/>
    </location>
</feature>
<reference evidence="3 4" key="1">
    <citation type="journal article" date="2019" name="Sci. Rep.">
        <title>Extended insight into the Mycobacterium chelonae-abscessus complex through whole genome sequencing of Mycobacterium salmoniphilum outbreak and Mycobacterium salmoniphilum-like strains.</title>
        <authorList>
            <person name="Behra P.R.K."/>
            <person name="Das S."/>
            <person name="Pettersson B.M.F."/>
            <person name="Shirreff L."/>
            <person name="DuCote T."/>
            <person name="Jacobsson K.G."/>
            <person name="Ennis D.G."/>
            <person name="Kirsebom L.A."/>
        </authorList>
    </citation>
    <scope>NUCLEOTIDE SEQUENCE [LARGE SCALE GENOMIC DNA]</scope>
    <source>
        <strain evidence="3 4">CCUG 60884</strain>
    </source>
</reference>
<evidence type="ECO:0000259" key="2">
    <source>
        <dbReference type="Pfam" id="PF00561"/>
    </source>
</evidence>
<feature type="region of interest" description="Disordered" evidence="1">
    <location>
        <begin position="456"/>
        <end position="670"/>
    </location>
</feature>
<organism evidence="3 4">
    <name type="scientific">Mycobacteroides salmoniphilum</name>
    <dbReference type="NCBI Taxonomy" id="404941"/>
    <lineage>
        <taxon>Bacteria</taxon>
        <taxon>Bacillati</taxon>
        <taxon>Actinomycetota</taxon>
        <taxon>Actinomycetes</taxon>
        <taxon>Mycobacteriales</taxon>
        <taxon>Mycobacteriaceae</taxon>
        <taxon>Mycobacteroides</taxon>
    </lineage>
</organism>
<proteinExistence type="predicted"/>
<dbReference type="RefSeq" id="WP_134086270.1">
    <property type="nucleotide sequence ID" value="NZ_PECL01000010.1"/>
</dbReference>
<evidence type="ECO:0000313" key="4">
    <source>
        <dbReference type="Proteomes" id="UP000294604"/>
    </source>
</evidence>
<accession>A0A4R8SRS6</accession>
<gene>
    <name evidence="3" type="primary">lip</name>
    <name evidence="3" type="ORF">CCUG60884_03601</name>
</gene>
<feature type="region of interest" description="Disordered" evidence="1">
    <location>
        <begin position="376"/>
        <end position="400"/>
    </location>
</feature>